<dbReference type="Pfam" id="PF18156">
    <property type="entry name" value="pPIWI_RE_Y"/>
    <property type="match status" value="1"/>
</dbReference>
<dbReference type="Proteomes" id="UP000326912">
    <property type="component" value="Unassembled WGS sequence"/>
</dbReference>
<comment type="caution">
    <text evidence="3">The sequence shown here is derived from an EMBL/GenBank/DDBJ whole genome shotgun (WGS) entry which is preliminary data.</text>
</comment>
<dbReference type="AlphaFoldDB" id="A0A5J4KPA5"/>
<gene>
    <name evidence="3" type="ORF">KDW_31440</name>
</gene>
<proteinExistence type="predicted"/>
<feature type="domain" description="pPIWI-RE three-gene island" evidence="2">
    <location>
        <begin position="102"/>
        <end position="241"/>
    </location>
</feature>
<organism evidence="3 4">
    <name type="scientific">Dictyobacter vulcani</name>
    <dbReference type="NCBI Taxonomy" id="2607529"/>
    <lineage>
        <taxon>Bacteria</taxon>
        <taxon>Bacillati</taxon>
        <taxon>Chloroflexota</taxon>
        <taxon>Ktedonobacteria</taxon>
        <taxon>Ktedonobacterales</taxon>
        <taxon>Dictyobacteraceae</taxon>
        <taxon>Dictyobacter</taxon>
    </lineage>
</organism>
<evidence type="ECO:0000259" key="1">
    <source>
        <dbReference type="Pfam" id="PF18154"/>
    </source>
</evidence>
<dbReference type="InterPro" id="IPR041191">
    <property type="entry name" value="pPIWI_RE_Y"/>
</dbReference>
<feature type="domain" description="REase associating with pPIWI RE" evidence="1">
    <location>
        <begin position="339"/>
        <end position="452"/>
    </location>
</feature>
<reference evidence="3 4" key="1">
    <citation type="submission" date="2019-10" db="EMBL/GenBank/DDBJ databases">
        <title>Dictyobacter vulcani sp. nov., within the class Ktedonobacteria, isolated from soil of volcanic Mt. Zao.</title>
        <authorList>
            <person name="Zheng Y."/>
            <person name="Wang C.M."/>
            <person name="Sakai Y."/>
            <person name="Abe K."/>
            <person name="Yokota A."/>
            <person name="Yabe S."/>
        </authorList>
    </citation>
    <scope>NUCLEOTIDE SEQUENCE [LARGE SCALE GENOMIC DNA]</scope>
    <source>
        <strain evidence="3 4">W12</strain>
    </source>
</reference>
<protein>
    <recommendedName>
        <fullName evidence="5">REase associating with pPIWI RE domain-containing protein</fullName>
    </recommendedName>
</protein>
<accession>A0A5J4KPA5</accession>
<dbReference type="EMBL" id="BKZW01000001">
    <property type="protein sequence ID" value="GER88982.1"/>
    <property type="molecule type" value="Genomic_DNA"/>
</dbReference>
<evidence type="ECO:0000313" key="3">
    <source>
        <dbReference type="EMBL" id="GER88982.1"/>
    </source>
</evidence>
<dbReference type="InterPro" id="IPR040828">
    <property type="entry name" value="pPIWI_RE_REase"/>
</dbReference>
<evidence type="ECO:0000259" key="2">
    <source>
        <dbReference type="Pfam" id="PF18156"/>
    </source>
</evidence>
<dbReference type="Pfam" id="PF18154">
    <property type="entry name" value="pPIWI_RE_REase"/>
    <property type="match status" value="1"/>
</dbReference>
<keyword evidence="4" id="KW-1185">Reference proteome</keyword>
<evidence type="ECO:0000313" key="4">
    <source>
        <dbReference type="Proteomes" id="UP000326912"/>
    </source>
</evidence>
<evidence type="ECO:0008006" key="5">
    <source>
        <dbReference type="Google" id="ProtNLM"/>
    </source>
</evidence>
<sequence>MIEVVVCMHKITDYDKRILHEIVSLTEAHNGRPPSLAEITLALGYPNSSRGNIQKQLVKLRPTYVDWGEGSRTLHVTQPGRAVLEIPISKDNDGFPIPDTVLTLIASGLTSLLADVSKGQPFHAPFPDAWQRGINMLAAECFLRNVDPPGHLHAAFELCRMPLKEWPVRFSLPSLLLDEALLDENNQPTSLCREYALTRCDAEQEACQKIMVAVLGDARHSRIPDAYVSFRQFLIEHPVVTEEELLEKSFDPQVGTLGSHFIDLYERVPNSFFEADKVLLCGFCGWTLQRTRGRLCCGDDRCRVLTGDFIQISIKTKKGSPGKLFRVRPAIRRYVVAPGIYEIGLKNRLEEMGIIVQLWPGFDAYDLQIFFSDDSVWAVDVKDWKFPHLLASHLTPLDDRGNLQWQRSFYAIPDQRIQEYHGYLDILQNAAAGNNFSVLSINDLIEEIHKYKERLHQ</sequence>
<name>A0A5J4KPA5_9CHLR</name>